<dbReference type="SUPFAM" id="SSF56672">
    <property type="entry name" value="DNA/RNA polymerases"/>
    <property type="match status" value="1"/>
</dbReference>
<evidence type="ECO:0000256" key="9">
    <source>
        <dbReference type="SAM" id="MobiDB-lite"/>
    </source>
</evidence>
<dbReference type="InterPro" id="IPR043502">
    <property type="entry name" value="DNA/RNA_pol_sf"/>
</dbReference>
<dbReference type="GO" id="GO:0003677">
    <property type="term" value="F:DNA binding"/>
    <property type="evidence" value="ECO:0007669"/>
    <property type="project" value="InterPro"/>
</dbReference>
<dbReference type="InterPro" id="IPR046950">
    <property type="entry name" value="DNA-dir_Rpol_C_phage-type"/>
</dbReference>
<evidence type="ECO:0000313" key="12">
    <source>
        <dbReference type="Proteomes" id="UP000321172"/>
    </source>
</evidence>
<dbReference type="InterPro" id="IPR024075">
    <property type="entry name" value="DNA-dir_RNA_pol_helix_hairp_sf"/>
</dbReference>
<dbReference type="AlphaFoldDB" id="A0A5B8S467"/>
<dbReference type="InterPro" id="IPR002092">
    <property type="entry name" value="DNA-dir_Rpol_phage-type"/>
</dbReference>
<comment type="catalytic activity">
    <reaction evidence="8">
        <text>RNA(n) + a ribonucleoside 5'-triphosphate = RNA(n+1) + diphosphate</text>
        <dbReference type="Rhea" id="RHEA:21248"/>
        <dbReference type="Rhea" id="RHEA-COMP:14527"/>
        <dbReference type="Rhea" id="RHEA-COMP:17342"/>
        <dbReference type="ChEBI" id="CHEBI:33019"/>
        <dbReference type="ChEBI" id="CHEBI:61557"/>
        <dbReference type="ChEBI" id="CHEBI:140395"/>
        <dbReference type="EC" id="2.7.7.6"/>
    </reaction>
</comment>
<feature type="compositionally biased region" description="Basic and acidic residues" evidence="9">
    <location>
        <begin position="324"/>
        <end position="342"/>
    </location>
</feature>
<dbReference type="GO" id="GO:0000428">
    <property type="term" value="C:DNA-directed RNA polymerase complex"/>
    <property type="evidence" value="ECO:0007669"/>
    <property type="project" value="UniProtKB-KW"/>
</dbReference>
<dbReference type="Pfam" id="PF14700">
    <property type="entry name" value="RPOL_N"/>
    <property type="match status" value="1"/>
</dbReference>
<evidence type="ECO:0000256" key="2">
    <source>
        <dbReference type="ARBA" id="ARBA00012418"/>
    </source>
</evidence>
<organism evidence="11 12">
    <name type="scientific">Novosphingobium ginsenosidimutans</name>
    <dbReference type="NCBI Taxonomy" id="1176536"/>
    <lineage>
        <taxon>Bacteria</taxon>
        <taxon>Pseudomonadati</taxon>
        <taxon>Pseudomonadota</taxon>
        <taxon>Alphaproteobacteria</taxon>
        <taxon>Sphingomonadales</taxon>
        <taxon>Sphingomonadaceae</taxon>
        <taxon>Novosphingobium</taxon>
    </lineage>
</organism>
<dbReference type="Gene3D" id="1.10.287.280">
    <property type="match status" value="1"/>
</dbReference>
<dbReference type="GO" id="GO:0006351">
    <property type="term" value="P:DNA-templated transcription"/>
    <property type="evidence" value="ECO:0007669"/>
    <property type="project" value="InterPro"/>
</dbReference>
<keyword evidence="7" id="KW-0804">Transcription</keyword>
<protein>
    <recommendedName>
        <fullName evidence="2">DNA-directed RNA polymerase</fullName>
        <ecNumber evidence="2">2.7.7.6</ecNumber>
    </recommendedName>
</protein>
<evidence type="ECO:0000256" key="7">
    <source>
        <dbReference type="ARBA" id="ARBA00023163"/>
    </source>
</evidence>
<evidence type="ECO:0000313" key="11">
    <source>
        <dbReference type="EMBL" id="QEA16271.1"/>
    </source>
</evidence>
<keyword evidence="12" id="KW-1185">Reference proteome</keyword>
<dbReference type="FunFam" id="1.10.287.280:FF:000001">
    <property type="entry name" value="DNA-directed RNA polymerase"/>
    <property type="match status" value="1"/>
</dbReference>
<evidence type="ECO:0000256" key="6">
    <source>
        <dbReference type="ARBA" id="ARBA00022946"/>
    </source>
</evidence>
<dbReference type="EC" id="2.7.7.6" evidence="2"/>
<gene>
    <name evidence="11" type="ORF">FRF71_09075</name>
</gene>
<evidence type="ECO:0000256" key="5">
    <source>
        <dbReference type="ARBA" id="ARBA00022695"/>
    </source>
</evidence>
<evidence type="ECO:0000256" key="4">
    <source>
        <dbReference type="ARBA" id="ARBA00022679"/>
    </source>
</evidence>
<name>A0A5B8S467_9SPHN</name>
<dbReference type="PANTHER" id="PTHR10102:SF0">
    <property type="entry name" value="DNA-DIRECTED RNA POLYMERASE, MITOCHONDRIAL"/>
    <property type="match status" value="1"/>
</dbReference>
<dbReference type="GO" id="GO:0003899">
    <property type="term" value="F:DNA-directed RNA polymerase activity"/>
    <property type="evidence" value="ECO:0007669"/>
    <property type="project" value="UniProtKB-EC"/>
</dbReference>
<evidence type="ECO:0000256" key="1">
    <source>
        <dbReference type="ARBA" id="ARBA00009493"/>
    </source>
</evidence>
<sequence length="834" mass="92626">MVVGGELLASQQQLEDESRALGIARYRQQRTKWAGVLGEGVDEADLPPGRRLLRLALQPTIIAISGFFEAARKGASGRKHSAIQLLQGAEPEPLAILTLRTAIQGGVQRLVWQKAAVSVATAVMGHMEAEAFRKANEGGAAGLQRGLRRAQVVSQRRLRLTREIYRREGAALDWSQRDRVLVGSKLLELAIEATGLFEMVRVDERFGKKLRTHYRLELTDKAGEWLEQQHARCELLDPVPMPMVVPPCPWTTPFDGGYLDSPPGNAIVRHHTRPYLDELENIEMPRVYSAINTIQSTAWKINRPILTTMRALWEGGGTLGGLPPRDDDPLPARPDRFDEDESARQEWKQRAAKVHAVNARRKGKRLALMQKLWVAEKLADFPAIYFPHSMDWRGRVYPIPAGGPSPQGDDVAKALLTFAAEEPLGGNGAYWLAIHLANLFGIDRVSFADRIRWVEQHEAAILDSAADPLDGQRFWTTADKPWQALAACLEWAGYRREGEAFRSHLPIALDGSNSGLQHFTALLRDPHAAPCVNLVDQERPGDLYSIVAARVQELVNASDDPAALPWKGDRVTRRIVKRPCMTYAYSATRYSMAKQVEEVLEELDEEAVQGGRAPYVGHFDNEQAAFWLAGILYVQVGKEVPAARRAMDWLRKVIALVNKVDLPLWWTTPVGLPVLQRYPRVKSRSVEVTIRGKIHQMLVAGEYGSANPADFFADSNGPWNDARQALSGIAPNFIHSLDAAHLMMVANDCAEQGIGSLAVIHDSFGTHAGKTDKLVTILRDSFVDLYEGDPLAAFRAAVLEQLQIDPEMAELVPPLPEKGDLDLTQIKQATYMFA</sequence>
<keyword evidence="4" id="KW-0808">Transferase</keyword>
<dbReference type="RefSeq" id="WP_147090352.1">
    <property type="nucleotide sequence ID" value="NZ_BAABJD010000006.1"/>
</dbReference>
<reference evidence="11 12" key="1">
    <citation type="journal article" date="2013" name="J. Microbiol. Biotechnol.">
        <title>Novosphingobium ginsenosidimutans sp. nov., with the ability to convert ginsenoside.</title>
        <authorList>
            <person name="Kim J.K."/>
            <person name="He D."/>
            <person name="Liu Q.M."/>
            <person name="Park H.Y."/>
            <person name="Jung M.S."/>
            <person name="Yoon M.H."/>
            <person name="Kim S.C."/>
            <person name="Im W.T."/>
        </authorList>
    </citation>
    <scope>NUCLEOTIDE SEQUENCE [LARGE SCALE GENOMIC DNA]</scope>
    <source>
        <strain evidence="11 12">FW-6</strain>
    </source>
</reference>
<feature type="domain" description="DNA-directed RNA polymerase N-terminal" evidence="10">
    <location>
        <begin position="9"/>
        <end position="296"/>
    </location>
</feature>
<dbReference type="InterPro" id="IPR029262">
    <property type="entry name" value="RPOL_N"/>
</dbReference>
<keyword evidence="5" id="KW-0548">Nucleotidyltransferase</keyword>
<evidence type="ECO:0000256" key="3">
    <source>
        <dbReference type="ARBA" id="ARBA00022478"/>
    </source>
</evidence>
<evidence type="ECO:0000256" key="8">
    <source>
        <dbReference type="ARBA" id="ARBA00048552"/>
    </source>
</evidence>
<dbReference type="SMART" id="SM01311">
    <property type="entry name" value="RPOL_N"/>
    <property type="match status" value="1"/>
</dbReference>
<accession>A0A5B8S467</accession>
<evidence type="ECO:0000259" key="10">
    <source>
        <dbReference type="SMART" id="SM01311"/>
    </source>
</evidence>
<dbReference type="Gene3D" id="1.10.1320.10">
    <property type="entry name" value="DNA-directed RNA polymerase, N-terminal domain"/>
    <property type="match status" value="1"/>
</dbReference>
<dbReference type="OrthoDB" id="5465434at2"/>
<comment type="similarity">
    <text evidence="1">Belongs to the phage and mitochondrial RNA polymerase family.</text>
</comment>
<dbReference type="Gene3D" id="1.10.287.260">
    <property type="match status" value="1"/>
</dbReference>
<dbReference type="InterPro" id="IPR037159">
    <property type="entry name" value="RNA_POL_N_sf"/>
</dbReference>
<dbReference type="Gene3D" id="1.10.150.20">
    <property type="entry name" value="5' to 3' exonuclease, C-terminal subdomain"/>
    <property type="match status" value="1"/>
</dbReference>
<dbReference type="KEGG" id="ngf:FRF71_09075"/>
<dbReference type="EMBL" id="CP042345">
    <property type="protein sequence ID" value="QEA16271.1"/>
    <property type="molecule type" value="Genomic_DNA"/>
</dbReference>
<dbReference type="Proteomes" id="UP000321172">
    <property type="component" value="Chromosome"/>
</dbReference>
<keyword evidence="3" id="KW-0240">DNA-directed RNA polymerase</keyword>
<dbReference type="PANTHER" id="PTHR10102">
    <property type="entry name" value="DNA-DIRECTED RNA POLYMERASE, MITOCHONDRIAL"/>
    <property type="match status" value="1"/>
</dbReference>
<feature type="region of interest" description="Disordered" evidence="9">
    <location>
        <begin position="317"/>
        <end position="342"/>
    </location>
</feature>
<keyword evidence="6" id="KW-0809">Transit peptide</keyword>
<proteinExistence type="inferred from homology"/>
<dbReference type="Pfam" id="PF00940">
    <property type="entry name" value="RNA_pol"/>
    <property type="match status" value="1"/>
</dbReference>